<protein>
    <submittedName>
        <fullName evidence="3">3-hydroxyacyl-[acyl-carrier-protein] dehydratase FabZ</fullName>
        <ecNumber evidence="3">4.2.1.59</ecNumber>
    </submittedName>
    <submittedName>
        <fullName evidence="2">Beta-hydroxyacyl-ACP dehydratase</fullName>
    </submittedName>
</protein>
<dbReference type="RefSeq" id="WP_002646336.1">
    <property type="nucleotide sequence ID" value="NZ_CAXAST010000012.1"/>
</dbReference>
<dbReference type="Pfam" id="PF07977">
    <property type="entry name" value="FabA"/>
    <property type="match status" value="1"/>
</dbReference>
<dbReference type="GeneID" id="98648353"/>
<dbReference type="EMBL" id="DQAY01000008">
    <property type="protein sequence ID" value="HCO21661.1"/>
    <property type="molecule type" value="Genomic_DNA"/>
</dbReference>
<proteinExistence type="predicted"/>
<gene>
    <name evidence="3" type="primary">fabZ_2</name>
    <name evidence="2" type="ORF">DIT97_00775</name>
    <name evidence="3" type="ORF">GmarT_38580</name>
</gene>
<reference evidence="2 4" key="1">
    <citation type="journal article" date="2018" name="Nat. Biotechnol.">
        <title>A standardized bacterial taxonomy based on genome phylogeny substantially revises the tree of life.</title>
        <authorList>
            <person name="Parks D.H."/>
            <person name="Chuvochina M."/>
            <person name="Waite D.W."/>
            <person name="Rinke C."/>
            <person name="Skarshewski A."/>
            <person name="Chaumeil P.A."/>
            <person name="Hugenholtz P."/>
        </authorList>
    </citation>
    <scope>NUCLEOTIDE SEQUENCE [LARGE SCALE GENOMIC DNA]</scope>
    <source>
        <strain evidence="2">UBA9375</strain>
    </source>
</reference>
<reference evidence="3 5" key="2">
    <citation type="submission" date="2019-08" db="EMBL/GenBank/DDBJ databases">
        <title>Deep-cultivation of Planctomycetes and their phenomic and genomic characterization uncovers novel biology.</title>
        <authorList>
            <person name="Wiegand S."/>
            <person name="Jogler M."/>
            <person name="Boedeker C."/>
            <person name="Pinto D."/>
            <person name="Vollmers J."/>
            <person name="Rivas-Marin E."/>
            <person name="Kohn T."/>
            <person name="Peeters S.H."/>
            <person name="Heuer A."/>
            <person name="Rast P."/>
            <person name="Oberbeckmann S."/>
            <person name="Bunk B."/>
            <person name="Jeske O."/>
            <person name="Meyerdierks A."/>
            <person name="Storesund J.E."/>
            <person name="Kallscheuer N."/>
            <person name="Luecker S."/>
            <person name="Lage O.M."/>
            <person name="Pohl T."/>
            <person name="Merkel B.J."/>
            <person name="Hornburger P."/>
            <person name="Mueller R.-W."/>
            <person name="Bruemmer F."/>
            <person name="Labrenz M."/>
            <person name="Spormann A.M."/>
            <person name="Op den Camp H."/>
            <person name="Overmann J."/>
            <person name="Amann R."/>
            <person name="Jetten M.S.M."/>
            <person name="Mascher T."/>
            <person name="Medema M.H."/>
            <person name="Devos D.P."/>
            <person name="Kaster A.-K."/>
            <person name="Ovreas L."/>
            <person name="Rohde M."/>
            <person name="Galperin M.Y."/>
            <person name="Jogler C."/>
        </authorList>
    </citation>
    <scope>NUCLEOTIDE SEQUENCE [LARGE SCALE GENOMIC DNA]</scope>
    <source>
        <strain evidence="3 5">DSM 8797</strain>
    </source>
</reference>
<dbReference type="PANTHER" id="PTHR30272:SF1">
    <property type="entry name" value="3-HYDROXYACYL-[ACYL-CARRIER-PROTEIN] DEHYDRATASE"/>
    <property type="match status" value="1"/>
</dbReference>
<dbReference type="Proteomes" id="UP000263642">
    <property type="component" value="Unassembled WGS sequence"/>
</dbReference>
<keyword evidence="5" id="KW-1185">Reference proteome</keyword>
<accession>A0A517XEK1</accession>
<dbReference type="Gene3D" id="3.10.129.10">
    <property type="entry name" value="Hotdog Thioesterase"/>
    <property type="match status" value="1"/>
</dbReference>
<sequence length="141" mass="15406">MNLDDIKACIPHRAPFLWLDEVVTLEENSIHARKFVSPEIDIFQGHYPDHPVLPGVILCEAAMQAAAVFIAKTDAPDAGKVPVATRLNNTKFRRMVKPGETIDIQVTLTEKLGGAYFFSGKISVGKETAVRLEFAVTAADA</sequence>
<name>A0A3D3QYK0_9PLAN</name>
<dbReference type="PANTHER" id="PTHR30272">
    <property type="entry name" value="3-HYDROXYACYL-[ACYL-CARRIER-PROTEIN] DEHYDRATASE"/>
    <property type="match status" value="1"/>
</dbReference>
<organism evidence="2 4">
    <name type="scientific">Gimesia maris</name>
    <dbReference type="NCBI Taxonomy" id="122"/>
    <lineage>
        <taxon>Bacteria</taxon>
        <taxon>Pseudomonadati</taxon>
        <taxon>Planctomycetota</taxon>
        <taxon>Planctomycetia</taxon>
        <taxon>Planctomycetales</taxon>
        <taxon>Planctomycetaceae</taxon>
        <taxon>Gimesia</taxon>
    </lineage>
</organism>
<keyword evidence="1 3" id="KW-0456">Lyase</keyword>
<dbReference type="EC" id="4.2.1.59" evidence="3"/>
<dbReference type="InterPro" id="IPR029069">
    <property type="entry name" value="HotDog_dom_sf"/>
</dbReference>
<evidence type="ECO:0000313" key="3">
    <source>
        <dbReference type="EMBL" id="QEG17973.1"/>
    </source>
</evidence>
<dbReference type="InterPro" id="IPR013114">
    <property type="entry name" value="FabA_FabZ"/>
</dbReference>
<dbReference type="CDD" id="cd01288">
    <property type="entry name" value="FabZ"/>
    <property type="match status" value="1"/>
</dbReference>
<dbReference type="Proteomes" id="UP000322887">
    <property type="component" value="Chromosome"/>
</dbReference>
<dbReference type="EMBL" id="CP042910">
    <property type="protein sequence ID" value="QEG17973.1"/>
    <property type="molecule type" value="Genomic_DNA"/>
</dbReference>
<dbReference type="AlphaFoldDB" id="A0A3D3QYK0"/>
<evidence type="ECO:0000313" key="5">
    <source>
        <dbReference type="Proteomes" id="UP000322887"/>
    </source>
</evidence>
<evidence type="ECO:0000313" key="2">
    <source>
        <dbReference type="EMBL" id="HCO21661.1"/>
    </source>
</evidence>
<accession>A0A3D3QYK0</accession>
<evidence type="ECO:0000313" key="4">
    <source>
        <dbReference type="Proteomes" id="UP000263642"/>
    </source>
</evidence>
<dbReference type="GO" id="GO:0019171">
    <property type="term" value="F:(3R)-hydroxyacyl-[acyl-carrier-protein] dehydratase activity"/>
    <property type="evidence" value="ECO:0007669"/>
    <property type="project" value="UniProtKB-EC"/>
</dbReference>
<dbReference type="SUPFAM" id="SSF54637">
    <property type="entry name" value="Thioesterase/thiol ester dehydrase-isomerase"/>
    <property type="match status" value="1"/>
</dbReference>
<evidence type="ECO:0000256" key="1">
    <source>
        <dbReference type="ARBA" id="ARBA00023239"/>
    </source>
</evidence>